<evidence type="ECO:0000256" key="6">
    <source>
        <dbReference type="ARBA" id="ARBA00023136"/>
    </source>
</evidence>
<dbReference type="Proteomes" id="UP000315460">
    <property type="component" value="Unassembled WGS sequence"/>
</dbReference>
<feature type="transmembrane region" description="Helical" evidence="7">
    <location>
        <begin position="381"/>
        <end position="402"/>
    </location>
</feature>
<dbReference type="PANTHER" id="PTHR23513">
    <property type="entry name" value="INTEGRAL MEMBRANE EFFLUX PROTEIN-RELATED"/>
    <property type="match status" value="1"/>
</dbReference>
<feature type="domain" description="Major facilitator superfamily (MFS) profile" evidence="8">
    <location>
        <begin position="1"/>
        <end position="216"/>
    </location>
</feature>
<feature type="transmembrane region" description="Helical" evidence="7">
    <location>
        <begin position="68"/>
        <end position="88"/>
    </location>
</feature>
<proteinExistence type="predicted"/>
<sequence length="446" mass="46686">MTPTIRTVLRRSSLPRVSVLRRQLADTRPLRQPDFRRLWLANIVTVIGAQLSIVAVPQQVFEITRSSAYVGLTGVFALVPLVVFGLWGGALADALDRRRLLIVTTTGLIVTSLLFWAQAAAGNRSVWVVMMLLSVQQAFFAVNQPTRSAIIPRIVPSDQLASASALNMTVMQFGAIVGPLSAGILIPVLGLSTMYLFTAVALLATLYAVFRLPPQPVAGERGSVGLRSVIDGFAYLATRRILLASFLVDIIAMVFGMPRALFPQIATESFGDPATGGTALGLLFAAMSVGAVAGGVFSGWIPRVRRQGLAVLVCVALWGAAMVAFGVFVGAASPGGSAWWLWLALAALAFGGAVDMISAAFRQAILLDSATDEMRGRLQGVFIVVVAGGPRIGDVAHGVAAASVGTAVAASGGGVLVVIGVVICAIAFPAFLRYTVRSAVERSTKG</sequence>
<feature type="transmembrane region" description="Helical" evidence="7">
    <location>
        <begin position="408"/>
        <end position="432"/>
    </location>
</feature>
<evidence type="ECO:0000256" key="2">
    <source>
        <dbReference type="ARBA" id="ARBA00022448"/>
    </source>
</evidence>
<evidence type="ECO:0000313" key="10">
    <source>
        <dbReference type="Proteomes" id="UP000315460"/>
    </source>
</evidence>
<dbReference type="Pfam" id="PF05977">
    <property type="entry name" value="MFS_3"/>
    <property type="match status" value="1"/>
</dbReference>
<reference evidence="9 10" key="1">
    <citation type="submission" date="2017-05" db="EMBL/GenBank/DDBJ databases">
        <authorList>
            <person name="Varghese N."/>
            <person name="Submissions S."/>
        </authorList>
    </citation>
    <scope>NUCLEOTIDE SEQUENCE [LARGE SCALE GENOMIC DNA]</scope>
    <source>
        <strain evidence="9 10">DSM 45139</strain>
    </source>
</reference>
<feature type="transmembrane region" description="Helical" evidence="7">
    <location>
        <begin position="100"/>
        <end position="119"/>
    </location>
</feature>
<dbReference type="SUPFAM" id="SSF103473">
    <property type="entry name" value="MFS general substrate transporter"/>
    <property type="match status" value="1"/>
</dbReference>
<keyword evidence="4 7" id="KW-0812">Transmembrane</keyword>
<comment type="caution">
    <text evidence="9">The sequence shown here is derived from an EMBL/GenBank/DDBJ whole genome shotgun (WGS) entry which is preliminary data.</text>
</comment>
<comment type="subcellular location">
    <subcellularLocation>
        <location evidence="1">Cell inner membrane</location>
        <topology evidence="1">Multi-pass membrane protein</topology>
    </subcellularLocation>
</comment>
<keyword evidence="6 7" id="KW-0472">Membrane</keyword>
<dbReference type="InterPro" id="IPR020846">
    <property type="entry name" value="MFS_dom"/>
</dbReference>
<keyword evidence="2" id="KW-0813">Transport</keyword>
<evidence type="ECO:0000256" key="1">
    <source>
        <dbReference type="ARBA" id="ARBA00004429"/>
    </source>
</evidence>
<keyword evidence="5 7" id="KW-1133">Transmembrane helix</keyword>
<evidence type="ECO:0000313" key="9">
    <source>
        <dbReference type="EMBL" id="SMO45139.1"/>
    </source>
</evidence>
<feature type="transmembrane region" description="Helical" evidence="7">
    <location>
        <begin position="277"/>
        <end position="297"/>
    </location>
</feature>
<gene>
    <name evidence="9" type="ORF">SAMN06265174_101669</name>
</gene>
<organism evidence="9 10">
    <name type="scientific">Dietzia kunjamensis subsp. schimae</name>
    <dbReference type="NCBI Taxonomy" id="498198"/>
    <lineage>
        <taxon>Bacteria</taxon>
        <taxon>Bacillati</taxon>
        <taxon>Actinomycetota</taxon>
        <taxon>Actinomycetes</taxon>
        <taxon>Mycobacteriales</taxon>
        <taxon>Dietziaceae</taxon>
        <taxon>Dietzia</taxon>
    </lineage>
</organism>
<dbReference type="Gene3D" id="1.20.1250.20">
    <property type="entry name" value="MFS general substrate transporter like domains"/>
    <property type="match status" value="1"/>
</dbReference>
<feature type="transmembrane region" description="Helical" evidence="7">
    <location>
        <begin position="339"/>
        <end position="361"/>
    </location>
</feature>
<dbReference type="EMBL" id="FXTG01000001">
    <property type="protein sequence ID" value="SMO45139.1"/>
    <property type="molecule type" value="Genomic_DNA"/>
</dbReference>
<dbReference type="PANTHER" id="PTHR23513:SF9">
    <property type="entry name" value="ENTEROBACTIN EXPORTER ENTS"/>
    <property type="match status" value="1"/>
</dbReference>
<evidence type="ECO:0000256" key="3">
    <source>
        <dbReference type="ARBA" id="ARBA00022475"/>
    </source>
</evidence>
<feature type="transmembrane region" description="Helical" evidence="7">
    <location>
        <begin position="309"/>
        <end position="333"/>
    </location>
</feature>
<keyword evidence="10" id="KW-1185">Reference proteome</keyword>
<evidence type="ECO:0000256" key="5">
    <source>
        <dbReference type="ARBA" id="ARBA00022989"/>
    </source>
</evidence>
<dbReference type="InterPro" id="IPR010290">
    <property type="entry name" value="TM_effector"/>
</dbReference>
<evidence type="ECO:0000259" key="8">
    <source>
        <dbReference type="PROSITE" id="PS50850"/>
    </source>
</evidence>
<evidence type="ECO:0000256" key="4">
    <source>
        <dbReference type="ARBA" id="ARBA00022692"/>
    </source>
</evidence>
<feature type="transmembrane region" description="Helical" evidence="7">
    <location>
        <begin position="233"/>
        <end position="257"/>
    </location>
</feature>
<dbReference type="CDD" id="cd06173">
    <property type="entry name" value="MFS_MefA_like"/>
    <property type="match status" value="1"/>
</dbReference>
<dbReference type="InterPro" id="IPR036259">
    <property type="entry name" value="MFS_trans_sf"/>
</dbReference>
<accession>A0ABY1MXG1</accession>
<keyword evidence="3" id="KW-1003">Cell membrane</keyword>
<feature type="transmembrane region" description="Helical" evidence="7">
    <location>
        <begin position="38"/>
        <end position="56"/>
    </location>
</feature>
<evidence type="ECO:0000256" key="7">
    <source>
        <dbReference type="SAM" id="Phobius"/>
    </source>
</evidence>
<dbReference type="PROSITE" id="PS50850">
    <property type="entry name" value="MFS"/>
    <property type="match status" value="1"/>
</dbReference>
<protein>
    <submittedName>
        <fullName evidence="9">Predicted arabinose efflux permease, MFS family</fullName>
    </submittedName>
</protein>
<name>A0ABY1MXG1_9ACTN</name>